<keyword evidence="3" id="KW-1185">Reference proteome</keyword>
<dbReference type="InterPro" id="IPR051541">
    <property type="entry name" value="PTS_SugarTrans_NitroReg"/>
</dbReference>
<dbReference type="InterPro" id="IPR002178">
    <property type="entry name" value="PTS_EIIA_type-2_dom"/>
</dbReference>
<dbReference type="Pfam" id="PF00359">
    <property type="entry name" value="PTS_EIIA_2"/>
    <property type="match status" value="1"/>
</dbReference>
<dbReference type="InterPro" id="IPR016152">
    <property type="entry name" value="PTrfase/Anion_transptr"/>
</dbReference>
<dbReference type="PANTHER" id="PTHR47738">
    <property type="entry name" value="PTS SYSTEM FRUCTOSE-LIKE EIIA COMPONENT-RELATED"/>
    <property type="match status" value="1"/>
</dbReference>
<evidence type="ECO:0000313" key="3">
    <source>
        <dbReference type="Proteomes" id="UP000198704"/>
    </source>
</evidence>
<proteinExistence type="predicted"/>
<reference evidence="3" key="1">
    <citation type="submission" date="2016-10" db="EMBL/GenBank/DDBJ databases">
        <authorList>
            <person name="Varghese N."/>
            <person name="Submissions S."/>
        </authorList>
    </citation>
    <scope>NUCLEOTIDE SEQUENCE [LARGE SCALE GENOMIC DNA]</scope>
    <source>
        <strain evidence="3">BL47</strain>
    </source>
</reference>
<dbReference type="Proteomes" id="UP000198704">
    <property type="component" value="Unassembled WGS sequence"/>
</dbReference>
<evidence type="ECO:0000259" key="1">
    <source>
        <dbReference type="PROSITE" id="PS51094"/>
    </source>
</evidence>
<dbReference type="CDD" id="cd00211">
    <property type="entry name" value="PTS_IIA_fru"/>
    <property type="match status" value="1"/>
</dbReference>
<organism evidence="2 3">
    <name type="scientific">Methylobacterium phyllostachyos</name>
    <dbReference type="NCBI Taxonomy" id="582672"/>
    <lineage>
        <taxon>Bacteria</taxon>
        <taxon>Pseudomonadati</taxon>
        <taxon>Pseudomonadota</taxon>
        <taxon>Alphaproteobacteria</taxon>
        <taxon>Hyphomicrobiales</taxon>
        <taxon>Methylobacteriaceae</taxon>
        <taxon>Methylobacterium</taxon>
    </lineage>
</organism>
<dbReference type="OrthoDB" id="95460at2"/>
<dbReference type="EMBL" id="FNHS01000010">
    <property type="protein sequence ID" value="SDN71819.1"/>
    <property type="molecule type" value="Genomic_DNA"/>
</dbReference>
<dbReference type="Gene3D" id="3.40.930.10">
    <property type="entry name" value="Mannitol-specific EII, Chain A"/>
    <property type="match status" value="1"/>
</dbReference>
<dbReference type="RefSeq" id="WP_091718004.1">
    <property type="nucleotide sequence ID" value="NZ_FNHS01000010.1"/>
</dbReference>
<dbReference type="SUPFAM" id="SSF55804">
    <property type="entry name" value="Phoshotransferase/anion transport protein"/>
    <property type="match status" value="1"/>
</dbReference>
<dbReference type="PROSITE" id="PS00372">
    <property type="entry name" value="PTS_EIIA_TYPE_2_HIS"/>
    <property type="match status" value="1"/>
</dbReference>
<feature type="domain" description="PTS EIIA type-2" evidence="1">
    <location>
        <begin position="5"/>
        <end position="148"/>
    </location>
</feature>
<dbReference type="PROSITE" id="PS51094">
    <property type="entry name" value="PTS_EIIA_TYPE_2"/>
    <property type="match status" value="1"/>
</dbReference>
<evidence type="ECO:0000313" key="2">
    <source>
        <dbReference type="EMBL" id="SDN71819.1"/>
    </source>
</evidence>
<gene>
    <name evidence="2" type="ORF">SAMN05216360_110239</name>
</gene>
<name>A0A1H0DP18_9HYPH</name>
<accession>A0A1H0DP18</accession>
<protein>
    <submittedName>
        <fullName evidence="2">PTS IIA-like nitrogen-regulatory protein PtsN</fullName>
    </submittedName>
</protein>
<sequence>MTVDAFLAPADALVGLRVASKRALLENLAGRASDRLAIAVDEILPALLRCEDLGSTGVGGGVAMPHARLDAVRRPFGLLARLREPVDFEAVDDQPVDLVFLLLLPAGGESQNLNALACVARRLRDPETAAALRDARDAGALHARVGGRALSQA</sequence>
<dbReference type="AlphaFoldDB" id="A0A1H0DP18"/>
<dbReference type="STRING" id="582672.SAMN05216360_110239"/>
<dbReference type="GO" id="GO:0030295">
    <property type="term" value="F:protein kinase activator activity"/>
    <property type="evidence" value="ECO:0007669"/>
    <property type="project" value="TreeGrafter"/>
</dbReference>
<dbReference type="PANTHER" id="PTHR47738:SF1">
    <property type="entry name" value="NITROGEN REGULATORY PROTEIN"/>
    <property type="match status" value="1"/>
</dbReference>